<dbReference type="PANTHER" id="PTHR10556">
    <property type="entry name" value="3-OXO-5-ALPHA-STEROID 4-DEHYDROGENASE"/>
    <property type="match status" value="1"/>
</dbReference>
<evidence type="ECO:0000256" key="4">
    <source>
        <dbReference type="ARBA" id="ARBA00022989"/>
    </source>
</evidence>
<feature type="transmembrane region" description="Helical" evidence="6">
    <location>
        <begin position="161"/>
        <end position="179"/>
    </location>
</feature>
<dbReference type="Gene3D" id="1.20.120.1630">
    <property type="match status" value="1"/>
</dbReference>
<dbReference type="InterPro" id="IPR001104">
    <property type="entry name" value="3-oxo-5_a-steroid_4-DH_C"/>
</dbReference>
<keyword evidence="5 6" id="KW-0472">Membrane</keyword>
<feature type="transmembrane region" description="Helical" evidence="6">
    <location>
        <begin position="15"/>
        <end position="33"/>
    </location>
</feature>
<accession>A0A833R4J8</accession>
<evidence type="ECO:0000256" key="6">
    <source>
        <dbReference type="SAM" id="Phobius"/>
    </source>
</evidence>
<feature type="transmembrane region" description="Helical" evidence="6">
    <location>
        <begin position="98"/>
        <end position="118"/>
    </location>
</feature>
<dbReference type="AlphaFoldDB" id="A0A833R4J8"/>
<protein>
    <submittedName>
        <fullName evidence="8">3-oxo-5-alpha-steroid 4-dehydrogenase 2-like protein</fullName>
    </submittedName>
</protein>
<feature type="transmembrane region" description="Helical" evidence="6">
    <location>
        <begin position="130"/>
        <end position="149"/>
    </location>
</feature>
<dbReference type="Proteomes" id="UP000623129">
    <property type="component" value="Unassembled WGS sequence"/>
</dbReference>
<organism evidence="8 9">
    <name type="scientific">Carex littledalei</name>
    <dbReference type="NCBI Taxonomy" id="544730"/>
    <lineage>
        <taxon>Eukaryota</taxon>
        <taxon>Viridiplantae</taxon>
        <taxon>Streptophyta</taxon>
        <taxon>Embryophyta</taxon>
        <taxon>Tracheophyta</taxon>
        <taxon>Spermatophyta</taxon>
        <taxon>Magnoliopsida</taxon>
        <taxon>Liliopsida</taxon>
        <taxon>Poales</taxon>
        <taxon>Cyperaceae</taxon>
        <taxon>Cyperoideae</taxon>
        <taxon>Cariceae</taxon>
        <taxon>Carex</taxon>
        <taxon>Carex subgen. Euthyceras</taxon>
    </lineage>
</organism>
<comment type="subcellular location">
    <subcellularLocation>
        <location evidence="1">Membrane</location>
        <topology evidence="1">Multi-pass membrane protein</topology>
    </subcellularLocation>
</comment>
<evidence type="ECO:0000259" key="7">
    <source>
        <dbReference type="Pfam" id="PF02544"/>
    </source>
</evidence>
<evidence type="ECO:0000256" key="5">
    <source>
        <dbReference type="ARBA" id="ARBA00023136"/>
    </source>
</evidence>
<keyword evidence="4 6" id="KW-1133">Transmembrane helix</keyword>
<gene>
    <name evidence="8" type="ORF">FCM35_KLT05172</name>
</gene>
<evidence type="ECO:0000256" key="1">
    <source>
        <dbReference type="ARBA" id="ARBA00004141"/>
    </source>
</evidence>
<evidence type="ECO:0000256" key="2">
    <source>
        <dbReference type="ARBA" id="ARBA00007742"/>
    </source>
</evidence>
<proteinExistence type="inferred from homology"/>
<dbReference type="GO" id="GO:0016020">
    <property type="term" value="C:membrane"/>
    <property type="evidence" value="ECO:0007669"/>
    <property type="project" value="UniProtKB-SubCell"/>
</dbReference>
<sequence length="270" mass="30077">MNIFQSILYPPPPSLFLNAMSVVSVISLANVGISELRGTHLSYSKFWNWKEAVSAKSATATGAKVSARTGMLLLYAPALVAAVAAFFVPGVMAAPRGALVTAAIGLHFLKRVLEVLFVHQFSGNMMIDSALVITFSYLYNTVLIIYSQYLSKNMPEPQIDLTYVGIVLFLVGIIGNFYHHCLLAKLREKGDKTYKIPKGGLFNLVICPHYLFEIIDLFGVALISQTIHPFCFAFGSMFYLMGRSLATRKWYMSKFEDFPTRVKALIPYIF</sequence>
<dbReference type="PROSITE" id="PS50244">
    <property type="entry name" value="S5A_REDUCTASE"/>
    <property type="match status" value="1"/>
</dbReference>
<reference evidence="8" key="1">
    <citation type="submission" date="2020-01" db="EMBL/GenBank/DDBJ databases">
        <title>Genome sequence of Kobresia littledalei, the first chromosome-level genome in the family Cyperaceae.</title>
        <authorList>
            <person name="Qu G."/>
        </authorList>
    </citation>
    <scope>NUCLEOTIDE SEQUENCE</scope>
    <source>
        <strain evidence="8">C.B.Clarke</strain>
        <tissue evidence="8">Leaf</tissue>
    </source>
</reference>
<feature type="transmembrane region" description="Helical" evidence="6">
    <location>
        <begin position="200"/>
        <end position="221"/>
    </location>
</feature>
<dbReference type="EMBL" id="SWLB01000014">
    <property type="protein sequence ID" value="KAF3329841.1"/>
    <property type="molecule type" value="Genomic_DNA"/>
</dbReference>
<dbReference type="GO" id="GO:0006629">
    <property type="term" value="P:lipid metabolic process"/>
    <property type="evidence" value="ECO:0007669"/>
    <property type="project" value="InterPro"/>
</dbReference>
<dbReference type="FunFam" id="1.20.120.1630:FF:000017">
    <property type="entry name" value="3-oxo-5-alpha-steroid 4-dehydrogenase family protein"/>
    <property type="match status" value="1"/>
</dbReference>
<dbReference type="GO" id="GO:0016627">
    <property type="term" value="F:oxidoreductase activity, acting on the CH-CH group of donors"/>
    <property type="evidence" value="ECO:0007669"/>
    <property type="project" value="InterPro"/>
</dbReference>
<name>A0A833R4J8_9POAL</name>
<evidence type="ECO:0000313" key="9">
    <source>
        <dbReference type="Proteomes" id="UP000623129"/>
    </source>
</evidence>
<feature type="domain" description="3-oxo-5-alpha-steroid 4-dehydrogenase C-terminal" evidence="7">
    <location>
        <begin position="139"/>
        <end position="270"/>
    </location>
</feature>
<keyword evidence="9" id="KW-1185">Reference proteome</keyword>
<feature type="transmembrane region" description="Helical" evidence="6">
    <location>
        <begin position="72"/>
        <end position="92"/>
    </location>
</feature>
<keyword evidence="3 6" id="KW-0812">Transmembrane</keyword>
<dbReference type="Pfam" id="PF02544">
    <property type="entry name" value="Steroid_dh"/>
    <property type="match status" value="1"/>
</dbReference>
<evidence type="ECO:0000313" key="8">
    <source>
        <dbReference type="EMBL" id="KAF3329841.1"/>
    </source>
</evidence>
<dbReference type="OrthoDB" id="5788137at2759"/>
<feature type="transmembrane region" description="Helical" evidence="6">
    <location>
        <begin position="227"/>
        <end position="246"/>
    </location>
</feature>
<dbReference type="InterPro" id="IPR039357">
    <property type="entry name" value="SRD5A/TECR"/>
</dbReference>
<evidence type="ECO:0000256" key="3">
    <source>
        <dbReference type="ARBA" id="ARBA00022692"/>
    </source>
</evidence>
<dbReference type="PANTHER" id="PTHR10556:SF35">
    <property type="entry name" value="3-OXO-5-ALPHA-STEROID 4-DEHYDROGENASE FAMILY PROTEIN"/>
    <property type="match status" value="1"/>
</dbReference>
<comment type="caution">
    <text evidence="8">The sequence shown here is derived from an EMBL/GenBank/DDBJ whole genome shotgun (WGS) entry which is preliminary data.</text>
</comment>
<comment type="similarity">
    <text evidence="2">Belongs to the steroid 5-alpha reductase family.</text>
</comment>